<gene>
    <name evidence="10" type="primary">LOC114244904</name>
</gene>
<dbReference type="GO" id="GO:0051301">
    <property type="term" value="P:cell division"/>
    <property type="evidence" value="ECO:0007669"/>
    <property type="project" value="UniProtKB-KW"/>
</dbReference>
<keyword evidence="5" id="KW-0131">Cell cycle</keyword>
<feature type="domain" description="Cullin family profile" evidence="8">
    <location>
        <begin position="462"/>
        <end position="658"/>
    </location>
</feature>
<evidence type="ECO:0000256" key="7">
    <source>
        <dbReference type="SAM" id="MobiDB-lite"/>
    </source>
</evidence>
<evidence type="ECO:0000313" key="10">
    <source>
        <dbReference type="RefSeq" id="XP_028032655.1"/>
    </source>
</evidence>
<dbReference type="InterPro" id="IPR014786">
    <property type="entry name" value="ANAPC2_C"/>
</dbReference>
<sequence length="780" mass="89836">MMNINHKKEDLKLYWNKINYAYPILDDKIFSDCTEAEYDEVQVLIVNLGVQIKIRDLVFVHIEKYLRQHVASSFWSKYIKTAEEVKGFQLFKSSVNDLYEAVSSFSPMLQRLTKLNSSCNDNKLIYGEKNLVLGFKQLVRATLLSQLPIDFQCIINQFYKISFNVFDNEYENSDMGEDIMCSGCGNEYSDCNCAYIVKVFHETNRKLVELQLLERLTGQVLTNFIQLRIQSHIQKVCTGTFDVSHIEALESWLNTTVMSWLIRIYCAGSSKPPPDDKNIQNAISRFKQKLTYYLYHSYTKTRIDQLFNIIIEYPDSQPAVDDIKICLAKTDLRPTLCKKLQNALETRLLHPGVNTPDILTAYISTIRALRHLDPSGVILETVTKPVRNYLRSREDTVRSVVSSLTEEGAGSELAEELAKFAAEGDEGDGDADKDEAWDEWNPDPVDADPKVDSNDRRTNDIISMLVNVYGSKELFVNEYRTLLADRLLAQSVINTEKEIRYLELLKIRFGESQLHFCEVMLKDISDSKRINSLIHQDKTIEELNKKFTSNAMILSAQFWPPFKDESLELPEEIKEHFEAYTKSYEALKGNRTLSWKPHLGNVNLEIEIGEKKLDLTVSPFNATLIMHFQNKSEWTLDELHQVMKVPITILRRKITYWQSMGLIAEKSTDHFVLVEADNKASVPSHQVQEMICEDEETESAMASAHDQREGELQVFWSYIVGMLTNLDCLPLDRIHQMLKMFASQAPGTECSLMELRQFLDTKVRTHQLVLQGGMYKLPKT</sequence>
<proteinExistence type="inferred from homology"/>
<keyword evidence="3" id="KW-0498">Mitosis</keyword>
<feature type="compositionally biased region" description="Acidic residues" evidence="7">
    <location>
        <begin position="424"/>
        <end position="441"/>
    </location>
</feature>
<dbReference type="Gene3D" id="1.10.10.10">
    <property type="entry name" value="Winged helix-like DNA-binding domain superfamily/Winged helix DNA-binding domain"/>
    <property type="match status" value="1"/>
</dbReference>
<dbReference type="SMART" id="SM00182">
    <property type="entry name" value="CULLIN"/>
    <property type="match status" value="1"/>
</dbReference>
<dbReference type="Gene3D" id="1.20.1310.10">
    <property type="entry name" value="Cullin Repeats"/>
    <property type="match status" value="1"/>
</dbReference>
<dbReference type="OrthoDB" id="5581181at2759"/>
<dbReference type="GO" id="GO:0031625">
    <property type="term" value="F:ubiquitin protein ligase binding"/>
    <property type="evidence" value="ECO:0007669"/>
    <property type="project" value="InterPro"/>
</dbReference>
<dbReference type="RefSeq" id="XP_028032655.1">
    <property type="nucleotide sequence ID" value="XM_028176854.1"/>
</dbReference>
<evidence type="ECO:0000256" key="2">
    <source>
        <dbReference type="ARBA" id="ARBA00022618"/>
    </source>
</evidence>
<dbReference type="InterPro" id="IPR036390">
    <property type="entry name" value="WH_DNA-bd_sf"/>
</dbReference>
<evidence type="ECO:0000313" key="9">
    <source>
        <dbReference type="Proteomes" id="UP000504629"/>
    </source>
</evidence>
<evidence type="ECO:0000256" key="6">
    <source>
        <dbReference type="PROSITE-ProRule" id="PRU00330"/>
    </source>
</evidence>
<dbReference type="SUPFAM" id="SSF75632">
    <property type="entry name" value="Cullin homology domain"/>
    <property type="match status" value="1"/>
</dbReference>
<dbReference type="InterPro" id="IPR057975">
    <property type="entry name" value="TPR_ANAPC2"/>
</dbReference>
<dbReference type="Pfam" id="PF26557">
    <property type="entry name" value="Cullin_AB"/>
    <property type="match status" value="1"/>
</dbReference>
<evidence type="ECO:0000256" key="5">
    <source>
        <dbReference type="ARBA" id="ARBA00023306"/>
    </source>
</evidence>
<dbReference type="AlphaFoldDB" id="A0A6J2JSV9"/>
<comment type="similarity">
    <text evidence="6">Belongs to the cullin family.</text>
</comment>
<dbReference type="GO" id="GO:0006511">
    <property type="term" value="P:ubiquitin-dependent protein catabolic process"/>
    <property type="evidence" value="ECO:0007669"/>
    <property type="project" value="InterPro"/>
</dbReference>
<dbReference type="PROSITE" id="PS50069">
    <property type="entry name" value="CULLIN_2"/>
    <property type="match status" value="1"/>
</dbReference>
<organism evidence="9 10">
    <name type="scientific">Bombyx mandarina</name>
    <name type="common">Wild silk moth</name>
    <name type="synonym">Wild silkworm</name>
    <dbReference type="NCBI Taxonomy" id="7092"/>
    <lineage>
        <taxon>Eukaryota</taxon>
        <taxon>Metazoa</taxon>
        <taxon>Ecdysozoa</taxon>
        <taxon>Arthropoda</taxon>
        <taxon>Hexapoda</taxon>
        <taxon>Insecta</taxon>
        <taxon>Pterygota</taxon>
        <taxon>Neoptera</taxon>
        <taxon>Endopterygota</taxon>
        <taxon>Lepidoptera</taxon>
        <taxon>Glossata</taxon>
        <taxon>Ditrysia</taxon>
        <taxon>Bombycoidea</taxon>
        <taxon>Bombycidae</taxon>
        <taxon>Bombycinae</taxon>
        <taxon>Bombyx</taxon>
    </lineage>
</organism>
<dbReference type="PANTHER" id="PTHR45957">
    <property type="entry name" value="ANAPHASE-PROMOTING COMPLEX SUBUNIT 2"/>
    <property type="match status" value="1"/>
</dbReference>
<dbReference type="GO" id="GO:0005680">
    <property type="term" value="C:anaphase-promoting complex"/>
    <property type="evidence" value="ECO:0007669"/>
    <property type="project" value="TreeGrafter"/>
</dbReference>
<keyword evidence="9" id="KW-1185">Reference proteome</keyword>
<dbReference type="PANTHER" id="PTHR45957:SF1">
    <property type="entry name" value="ANAPHASE-PROMOTING COMPLEX SUBUNIT 2"/>
    <property type="match status" value="1"/>
</dbReference>
<name>A0A6J2JSV9_BOMMA</name>
<dbReference type="InterPro" id="IPR044554">
    <property type="entry name" value="ANAPC2"/>
</dbReference>
<evidence type="ECO:0000259" key="8">
    <source>
        <dbReference type="PROSITE" id="PS50069"/>
    </source>
</evidence>
<dbReference type="Gene3D" id="3.30.230.130">
    <property type="entry name" value="Cullin, Chain C, Domain 2"/>
    <property type="match status" value="1"/>
</dbReference>
<keyword evidence="2" id="KW-0132">Cell division</keyword>
<keyword evidence="4" id="KW-0833">Ubl conjugation pathway</keyword>
<dbReference type="GO" id="GO:0070979">
    <property type="term" value="P:protein K11-linked ubiquitination"/>
    <property type="evidence" value="ECO:0007669"/>
    <property type="project" value="TreeGrafter"/>
</dbReference>
<dbReference type="GO" id="GO:0007091">
    <property type="term" value="P:metaphase/anaphase transition of mitotic cell cycle"/>
    <property type="evidence" value="ECO:0007669"/>
    <property type="project" value="TreeGrafter"/>
</dbReference>
<reference evidence="10" key="1">
    <citation type="submission" date="2025-08" db="UniProtKB">
        <authorList>
            <consortium name="RefSeq"/>
        </authorList>
    </citation>
    <scope>IDENTIFICATION</scope>
    <source>
        <tissue evidence="10">Silk gland</tissue>
    </source>
</reference>
<protein>
    <recommendedName>
        <fullName evidence="1">Anaphase-promoting complex subunit 2</fullName>
    </recommendedName>
</protein>
<dbReference type="CTD" id="136036194"/>
<dbReference type="GeneID" id="114244904"/>
<dbReference type="InterPro" id="IPR059120">
    <property type="entry name" value="Cullin-like_AB"/>
</dbReference>
<dbReference type="InterPro" id="IPR016158">
    <property type="entry name" value="Cullin_homology"/>
</dbReference>
<dbReference type="SUPFAM" id="SSF46785">
    <property type="entry name" value="Winged helix' DNA-binding domain"/>
    <property type="match status" value="1"/>
</dbReference>
<evidence type="ECO:0000256" key="3">
    <source>
        <dbReference type="ARBA" id="ARBA00022776"/>
    </source>
</evidence>
<dbReference type="InterPro" id="IPR036388">
    <property type="entry name" value="WH-like_DNA-bd_sf"/>
</dbReference>
<evidence type="ECO:0000256" key="1">
    <source>
        <dbReference type="ARBA" id="ARBA00016068"/>
    </source>
</evidence>
<dbReference type="SMART" id="SM01013">
    <property type="entry name" value="APC2"/>
    <property type="match status" value="1"/>
</dbReference>
<evidence type="ECO:0000256" key="4">
    <source>
        <dbReference type="ARBA" id="ARBA00022786"/>
    </source>
</evidence>
<dbReference type="Pfam" id="PF08672">
    <property type="entry name" value="ANAPC2"/>
    <property type="match status" value="1"/>
</dbReference>
<dbReference type="InterPro" id="IPR036317">
    <property type="entry name" value="Cullin_homology_sf"/>
</dbReference>
<feature type="region of interest" description="Disordered" evidence="7">
    <location>
        <begin position="424"/>
        <end position="454"/>
    </location>
</feature>
<dbReference type="Pfam" id="PF25773">
    <property type="entry name" value="TPR_ANAPC2"/>
    <property type="match status" value="1"/>
</dbReference>
<dbReference type="Proteomes" id="UP000504629">
    <property type="component" value="Unplaced"/>
</dbReference>
<accession>A0A6J2JSV9</accession>